<dbReference type="Gene3D" id="3.40.140.10">
    <property type="entry name" value="Cytidine Deaminase, domain 2"/>
    <property type="match status" value="1"/>
</dbReference>
<dbReference type="PANTHER" id="PTHR10540:SF6">
    <property type="entry name" value="EUKARYOTIC TRANSLATION INITIATION FACTOR 3 SUBUNIT F"/>
    <property type="match status" value="1"/>
</dbReference>
<dbReference type="GO" id="GO:0003743">
    <property type="term" value="F:translation initiation factor activity"/>
    <property type="evidence" value="ECO:0007669"/>
    <property type="project" value="TreeGrafter"/>
</dbReference>
<comment type="caution">
    <text evidence="2">The sequence shown here is derived from an EMBL/GenBank/DDBJ whole genome shotgun (WGS) entry which is preliminary data.</text>
</comment>
<dbReference type="GO" id="GO:0008237">
    <property type="term" value="F:metallopeptidase activity"/>
    <property type="evidence" value="ECO:0007669"/>
    <property type="project" value="InterPro"/>
</dbReference>
<gene>
    <name evidence="2" type="ORF">pdam_00023586</name>
</gene>
<keyword evidence="3" id="KW-1185">Reference proteome</keyword>
<dbReference type="Proteomes" id="UP000275408">
    <property type="component" value="Unassembled WGS sequence"/>
</dbReference>
<reference evidence="2 3" key="1">
    <citation type="journal article" date="2018" name="Sci. Rep.">
        <title>Comparative analysis of the Pocillopora damicornis genome highlights role of immune system in coral evolution.</title>
        <authorList>
            <person name="Cunning R."/>
            <person name="Bay R.A."/>
            <person name="Gillette P."/>
            <person name="Baker A.C."/>
            <person name="Traylor-Knowles N."/>
        </authorList>
    </citation>
    <scope>NUCLEOTIDE SEQUENCE [LARGE SCALE GENOMIC DNA]</scope>
    <source>
        <strain evidence="2">RSMAS</strain>
        <tissue evidence="2">Whole animal</tissue>
    </source>
</reference>
<feature type="domain" description="MPN" evidence="1">
    <location>
        <begin position="1"/>
        <end position="86"/>
    </location>
</feature>
<dbReference type="InterPro" id="IPR037518">
    <property type="entry name" value="MPN"/>
</dbReference>
<proteinExistence type="predicted"/>
<dbReference type="Pfam" id="PF01398">
    <property type="entry name" value="JAB"/>
    <property type="match status" value="1"/>
</dbReference>
<dbReference type="InterPro" id="IPR000555">
    <property type="entry name" value="JAMM/MPN+_dom"/>
</dbReference>
<protein>
    <recommendedName>
        <fullName evidence="1">MPN domain-containing protein</fullName>
    </recommendedName>
</protein>
<dbReference type="GO" id="GO:0031369">
    <property type="term" value="F:translation initiation factor binding"/>
    <property type="evidence" value="ECO:0007669"/>
    <property type="project" value="TreeGrafter"/>
</dbReference>
<name>A0A3M6UHM9_POCDA</name>
<dbReference type="EMBL" id="RCHS01001500">
    <property type="protein sequence ID" value="RMX53183.1"/>
    <property type="molecule type" value="Genomic_DNA"/>
</dbReference>
<dbReference type="GO" id="GO:0071541">
    <property type="term" value="C:eukaryotic translation initiation factor 3 complex, eIF3m"/>
    <property type="evidence" value="ECO:0007669"/>
    <property type="project" value="TreeGrafter"/>
</dbReference>
<dbReference type="STRING" id="46731.A0A3M6UHM9"/>
<accession>A0A3M6UHM9</accession>
<dbReference type="PANTHER" id="PTHR10540">
    <property type="entry name" value="EUKARYOTIC TRANSLATION INITIATION FACTOR 3 SUBUNIT F-RELATED"/>
    <property type="match status" value="1"/>
</dbReference>
<evidence type="ECO:0000259" key="1">
    <source>
        <dbReference type="PROSITE" id="PS50249"/>
    </source>
</evidence>
<evidence type="ECO:0000313" key="2">
    <source>
        <dbReference type="EMBL" id="RMX53183.1"/>
    </source>
</evidence>
<organism evidence="2 3">
    <name type="scientific">Pocillopora damicornis</name>
    <name type="common">Cauliflower coral</name>
    <name type="synonym">Millepora damicornis</name>
    <dbReference type="NCBI Taxonomy" id="46731"/>
    <lineage>
        <taxon>Eukaryota</taxon>
        <taxon>Metazoa</taxon>
        <taxon>Cnidaria</taxon>
        <taxon>Anthozoa</taxon>
        <taxon>Hexacorallia</taxon>
        <taxon>Scleractinia</taxon>
        <taxon>Astrocoeniina</taxon>
        <taxon>Pocilloporidae</taxon>
        <taxon>Pocillopora</taxon>
    </lineage>
</organism>
<sequence>MPFPSRKKQVAIELEYAKSMFDLHKKSHPNDEIVGWYATGSDVTEHSLLIHEYYSREATNPVHVTVDTTLKGSRMGIRAYQSCKMGVPGKTEGTIFSPIPCEVILTGPERVGVYELSIFCFSSASERLLEMLGTVVAYVDDVLDLLMIVYLSGLCKAQISLGEKLATVI</sequence>
<dbReference type="OrthoDB" id="25498at2759"/>
<dbReference type="PROSITE" id="PS50249">
    <property type="entry name" value="MPN"/>
    <property type="match status" value="1"/>
</dbReference>
<evidence type="ECO:0000313" key="3">
    <source>
        <dbReference type="Proteomes" id="UP000275408"/>
    </source>
</evidence>
<dbReference type="AlphaFoldDB" id="A0A3M6UHM9"/>